<dbReference type="EC" id="4.1.2.27" evidence="14"/>
<dbReference type="SUPFAM" id="SSF53383">
    <property type="entry name" value="PLP-dependent transferases"/>
    <property type="match status" value="1"/>
</dbReference>
<keyword evidence="18" id="KW-0808">Transferase</keyword>
<dbReference type="Gene3D" id="3.90.1150.10">
    <property type="entry name" value="Aspartate Aminotransferase, domain 1"/>
    <property type="match status" value="1"/>
</dbReference>
<evidence type="ECO:0000256" key="15">
    <source>
        <dbReference type="ARBA" id="ARBA00042568"/>
    </source>
</evidence>
<evidence type="ECO:0000313" key="19">
    <source>
        <dbReference type="Proteomes" id="UP000193498"/>
    </source>
</evidence>
<keyword evidence="9" id="KW-1133">Transmembrane helix</keyword>
<evidence type="ECO:0000256" key="4">
    <source>
        <dbReference type="ARBA" id="ARBA00004991"/>
    </source>
</evidence>
<dbReference type="AlphaFoldDB" id="A0A1Y1Y7E6"/>
<dbReference type="GO" id="GO:0019752">
    <property type="term" value="P:carboxylic acid metabolic process"/>
    <property type="evidence" value="ECO:0007669"/>
    <property type="project" value="InterPro"/>
</dbReference>
<comment type="subcellular location">
    <subcellularLocation>
        <location evidence="2">Endoplasmic reticulum membrane</location>
        <topology evidence="2">Single-pass membrane protein</topology>
    </subcellularLocation>
</comment>
<dbReference type="PANTHER" id="PTHR42735:SF6">
    <property type="entry name" value="SPHINGOSINE-1-PHOSPHATE LYASE 1"/>
    <property type="match status" value="1"/>
</dbReference>
<evidence type="ECO:0000256" key="14">
    <source>
        <dbReference type="ARBA" id="ARBA00038965"/>
    </source>
</evidence>
<keyword evidence="12 17" id="KW-0456">Lyase</keyword>
<evidence type="ECO:0000256" key="13">
    <source>
        <dbReference type="ARBA" id="ARBA00038302"/>
    </source>
</evidence>
<dbReference type="OrthoDB" id="10254570at2759"/>
<dbReference type="GO" id="GO:0005789">
    <property type="term" value="C:endoplasmic reticulum membrane"/>
    <property type="evidence" value="ECO:0007669"/>
    <property type="project" value="UniProtKB-SubCell"/>
</dbReference>
<evidence type="ECO:0000256" key="5">
    <source>
        <dbReference type="ARBA" id="ARBA00022692"/>
    </source>
</evidence>
<evidence type="ECO:0000256" key="1">
    <source>
        <dbReference type="ARBA" id="ARBA00001933"/>
    </source>
</evidence>
<evidence type="ECO:0000256" key="17">
    <source>
        <dbReference type="RuleBase" id="RU000382"/>
    </source>
</evidence>
<evidence type="ECO:0000256" key="10">
    <source>
        <dbReference type="ARBA" id="ARBA00023098"/>
    </source>
</evidence>
<dbReference type="GO" id="GO:0030170">
    <property type="term" value="F:pyridoxal phosphate binding"/>
    <property type="evidence" value="ECO:0007669"/>
    <property type="project" value="InterPro"/>
</dbReference>
<evidence type="ECO:0000256" key="3">
    <source>
        <dbReference type="ARBA" id="ARBA00004760"/>
    </source>
</evidence>
<accession>A0A1Y1Y7E6</accession>
<dbReference type="GO" id="GO:0008117">
    <property type="term" value="F:sphinganine-1-phosphate aldolase activity"/>
    <property type="evidence" value="ECO:0007669"/>
    <property type="project" value="UniProtKB-EC"/>
</dbReference>
<evidence type="ECO:0000256" key="9">
    <source>
        <dbReference type="ARBA" id="ARBA00022989"/>
    </source>
</evidence>
<evidence type="ECO:0000256" key="2">
    <source>
        <dbReference type="ARBA" id="ARBA00004389"/>
    </source>
</evidence>
<dbReference type="GO" id="GO:0016740">
    <property type="term" value="F:transferase activity"/>
    <property type="evidence" value="ECO:0007669"/>
    <property type="project" value="UniProtKB-KW"/>
</dbReference>
<evidence type="ECO:0000256" key="6">
    <source>
        <dbReference type="ARBA" id="ARBA00022824"/>
    </source>
</evidence>
<dbReference type="Gene3D" id="3.40.640.10">
    <property type="entry name" value="Type I PLP-dependent aspartate aminotransferase-like (Major domain)"/>
    <property type="match status" value="1"/>
</dbReference>
<evidence type="ECO:0000256" key="12">
    <source>
        <dbReference type="ARBA" id="ARBA00023239"/>
    </source>
</evidence>
<comment type="caution">
    <text evidence="18">The sequence shown here is derived from an EMBL/GenBank/DDBJ whole genome shotgun (WGS) entry which is preliminary data.</text>
</comment>
<comment type="similarity">
    <text evidence="13">Belongs to the group II decarboxylase family. Sphingosine-1-phosphate lyase subfamily.</text>
</comment>
<dbReference type="Gene3D" id="6.10.140.2150">
    <property type="match status" value="1"/>
</dbReference>
<dbReference type="STRING" id="1314790.A0A1Y1Y7E6"/>
<keyword evidence="8" id="KW-0746">Sphingolipid metabolism</keyword>
<evidence type="ECO:0000313" key="18">
    <source>
        <dbReference type="EMBL" id="ORX93942.1"/>
    </source>
</evidence>
<evidence type="ECO:0000256" key="16">
    <source>
        <dbReference type="PIRSR" id="PIRSR602129-50"/>
    </source>
</evidence>
<keyword evidence="11" id="KW-0472">Membrane</keyword>
<dbReference type="InParanoid" id="A0A1Y1Y7E6"/>
<keyword evidence="5" id="KW-0812">Transmembrane</keyword>
<dbReference type="InterPro" id="IPR015422">
    <property type="entry name" value="PyrdxlP-dep_Trfase_small"/>
</dbReference>
<name>A0A1Y1Y7E6_9FUNG</name>
<comment type="pathway">
    <text evidence="3">Lipid metabolism; sphingolipid metabolism.</text>
</comment>
<dbReference type="FunFam" id="3.40.640.10:FF:000020">
    <property type="entry name" value="sphingosine-1-phosphate lyase 1"/>
    <property type="match status" value="1"/>
</dbReference>
<evidence type="ECO:0000256" key="7">
    <source>
        <dbReference type="ARBA" id="ARBA00022898"/>
    </source>
</evidence>
<reference evidence="18 19" key="1">
    <citation type="submission" date="2016-07" db="EMBL/GenBank/DDBJ databases">
        <title>Pervasive Adenine N6-methylation of Active Genes in Fungi.</title>
        <authorList>
            <consortium name="DOE Joint Genome Institute"/>
            <person name="Mondo S.J."/>
            <person name="Dannebaum R.O."/>
            <person name="Kuo R.C."/>
            <person name="Labutti K."/>
            <person name="Haridas S."/>
            <person name="Kuo A."/>
            <person name="Salamov A."/>
            <person name="Ahrendt S.R."/>
            <person name="Lipzen A."/>
            <person name="Sullivan W."/>
            <person name="Andreopoulos W.B."/>
            <person name="Clum A."/>
            <person name="Lindquist E."/>
            <person name="Daum C."/>
            <person name="Ramamoorthy G.K."/>
            <person name="Gryganskyi A."/>
            <person name="Culley D."/>
            <person name="Magnuson J.K."/>
            <person name="James T.Y."/>
            <person name="O'Malley M.A."/>
            <person name="Stajich J.E."/>
            <person name="Spatafora J.W."/>
            <person name="Visel A."/>
            <person name="Grigoriev I.V."/>
        </authorList>
    </citation>
    <scope>NUCLEOTIDE SEQUENCE [LARGE SCALE GENOMIC DNA]</scope>
    <source>
        <strain evidence="18 19">CBS 931.73</strain>
    </source>
</reference>
<dbReference type="InterPro" id="IPR002129">
    <property type="entry name" value="PyrdxlP-dep_de-COase"/>
</dbReference>
<proteinExistence type="inferred from homology"/>
<gene>
    <name evidence="18" type="ORF">K493DRAFT_222229</name>
</gene>
<dbReference type="Pfam" id="PF00282">
    <property type="entry name" value="Pyridoxal_deC"/>
    <property type="match status" value="1"/>
</dbReference>
<keyword evidence="6" id="KW-0256">Endoplasmic reticulum</keyword>
<evidence type="ECO:0000256" key="11">
    <source>
        <dbReference type="ARBA" id="ARBA00023136"/>
    </source>
</evidence>
<dbReference type="InterPro" id="IPR015424">
    <property type="entry name" value="PyrdxlP-dep_Trfase"/>
</dbReference>
<keyword evidence="10" id="KW-0443">Lipid metabolism</keyword>
<feature type="modified residue" description="N6-(pyridoxal phosphate)lysine" evidence="16">
    <location>
        <position position="276"/>
    </location>
</feature>
<dbReference type="InterPro" id="IPR015421">
    <property type="entry name" value="PyrdxlP-dep_Trfase_major"/>
</dbReference>
<comment type="cofactor">
    <cofactor evidence="1 16 17">
        <name>pyridoxal 5'-phosphate</name>
        <dbReference type="ChEBI" id="CHEBI:597326"/>
    </cofactor>
</comment>
<evidence type="ECO:0000256" key="8">
    <source>
        <dbReference type="ARBA" id="ARBA00022919"/>
    </source>
</evidence>
<organism evidence="18 19">
    <name type="scientific">Basidiobolus meristosporus CBS 931.73</name>
    <dbReference type="NCBI Taxonomy" id="1314790"/>
    <lineage>
        <taxon>Eukaryota</taxon>
        <taxon>Fungi</taxon>
        <taxon>Fungi incertae sedis</taxon>
        <taxon>Zoopagomycota</taxon>
        <taxon>Entomophthoromycotina</taxon>
        <taxon>Basidiobolomycetes</taxon>
        <taxon>Basidiobolales</taxon>
        <taxon>Basidiobolaceae</taxon>
        <taxon>Basidiobolus</taxon>
    </lineage>
</organism>
<comment type="pathway">
    <text evidence="4">Sphingolipid metabolism.</text>
</comment>
<dbReference type="PANTHER" id="PTHR42735">
    <property type="match status" value="1"/>
</dbReference>
<dbReference type="GO" id="GO:0030149">
    <property type="term" value="P:sphingolipid catabolic process"/>
    <property type="evidence" value="ECO:0007669"/>
    <property type="project" value="TreeGrafter"/>
</dbReference>
<sequence>MLPSVQKRIQSEVNKTLKDMEKKIVSDDPGQKKYLTLPEFGLDEEALRSELHRYKKMGTVDWTAGQISGTIYHSEEKINQLSSEAATMFSQSNPLHADIFPGVRQMEAEIISMVLDMYNAPSDAAGAMTSGGTESILMACRAYREMGRELKGITEPEMIVPVTGHAAFDKAADYFGIRLVHIPVDKSTWRADLKAVKRAINWNTIMIVGSAIGFPHGIIDDVPGLAKIAARHNIPLHVDCCLGGFLLPFMEKAGFEIPRFDFRVDGVTSISCDTHKYGFAPKGSSVIMYSSKKIRQFQYFVAQSWTGGIYASPTIPGSRPGSLVAGCWAAMTKMGLSGYVDSTKRIVQAARKIKNGILGMEELFVYGDPLVSVVAFGSHSLNVYTINDAMSTRGWSLNALQNPPAVHIACTLSTVPTAEQFLKDLADSVAEAKLSPSQDLGRSAALYGSAATIPDKSILDDVVKGYLDCLYKA</sequence>
<keyword evidence="7 16" id="KW-0663">Pyridoxal phosphate</keyword>
<dbReference type="InterPro" id="IPR050477">
    <property type="entry name" value="GrpII_AminoAcid_Decarb"/>
</dbReference>
<keyword evidence="19" id="KW-1185">Reference proteome</keyword>
<dbReference type="EMBL" id="MCFE01000218">
    <property type="protein sequence ID" value="ORX93942.1"/>
    <property type="molecule type" value="Genomic_DNA"/>
</dbReference>
<dbReference type="Proteomes" id="UP000193498">
    <property type="component" value="Unassembled WGS sequence"/>
</dbReference>
<protein>
    <recommendedName>
        <fullName evidence="14">sphinganine-1-phosphate aldolase</fullName>
        <ecNumber evidence="14">4.1.2.27</ecNumber>
    </recommendedName>
    <alternativeName>
        <fullName evidence="15">Sphingosine-1-phosphate aldolase</fullName>
    </alternativeName>
</protein>